<dbReference type="Gene3D" id="1.25.10.10">
    <property type="entry name" value="Leucine-rich Repeat Variant"/>
    <property type="match status" value="1"/>
</dbReference>
<dbReference type="Ensembl" id="ENSPSIT00000018575.1">
    <property type="protein sequence ID" value="ENSPSIP00000018489.1"/>
    <property type="gene ID" value="ENSPSIG00000016400.1"/>
</dbReference>
<name>K7GDX8_PELSI</name>
<keyword evidence="4" id="KW-0547">Nucleotide-binding</keyword>
<dbReference type="SUPFAM" id="SSF48371">
    <property type="entry name" value="ARM repeat"/>
    <property type="match status" value="1"/>
</dbReference>
<evidence type="ECO:0000256" key="8">
    <source>
        <dbReference type="ARBA" id="ARBA00048679"/>
    </source>
</evidence>
<comment type="catalytic activity">
    <reaction evidence="7">
        <text>L-threonyl-[protein] + ATP = O-phospho-L-threonyl-[protein] + ADP + H(+)</text>
        <dbReference type="Rhea" id="RHEA:46608"/>
        <dbReference type="Rhea" id="RHEA-COMP:11060"/>
        <dbReference type="Rhea" id="RHEA-COMP:11605"/>
        <dbReference type="ChEBI" id="CHEBI:15378"/>
        <dbReference type="ChEBI" id="CHEBI:30013"/>
        <dbReference type="ChEBI" id="CHEBI:30616"/>
        <dbReference type="ChEBI" id="CHEBI:61977"/>
        <dbReference type="ChEBI" id="CHEBI:456216"/>
        <dbReference type="EC" id="2.7.11.1"/>
    </reaction>
</comment>
<dbReference type="GO" id="GO:0004674">
    <property type="term" value="F:protein serine/threonine kinase activity"/>
    <property type="evidence" value="ECO:0007669"/>
    <property type="project" value="UniProtKB-KW"/>
</dbReference>
<evidence type="ECO:0000313" key="13">
    <source>
        <dbReference type="Ensembl" id="ENSPSIP00000018489.1"/>
    </source>
</evidence>
<protein>
    <recommendedName>
        <fullName evidence="9">Serine/threonine kinase-like domain-containing protein STKLD1</fullName>
        <ecNumber evidence="1">2.7.11.1</ecNumber>
    </recommendedName>
    <alternativeName>
        <fullName evidence="11">Serine/threonine kinase-like domain-containing protein 1</fullName>
    </alternativeName>
    <alternativeName>
        <fullName evidence="10">Sugen kinase 071</fullName>
    </alternativeName>
</protein>
<dbReference type="STRING" id="13735.ENSPSIP00000018489"/>
<dbReference type="GeneTree" id="ENSGT00390000018038"/>
<evidence type="ECO:0000256" key="11">
    <source>
        <dbReference type="ARBA" id="ARBA00081628"/>
    </source>
</evidence>
<dbReference type="OMA" id="MDSTEAM"/>
<keyword evidence="3" id="KW-0808">Transferase</keyword>
<evidence type="ECO:0000256" key="4">
    <source>
        <dbReference type="ARBA" id="ARBA00022741"/>
    </source>
</evidence>
<dbReference type="AlphaFoldDB" id="K7GDX8"/>
<feature type="domain" description="Protein kinase" evidence="12">
    <location>
        <begin position="5"/>
        <end position="279"/>
    </location>
</feature>
<reference evidence="14" key="1">
    <citation type="submission" date="2011-10" db="EMBL/GenBank/DDBJ databases">
        <authorList>
            <consortium name="Soft-shell Turtle Genome Consortium"/>
        </authorList>
    </citation>
    <scope>NUCLEOTIDE SEQUENCE [LARGE SCALE GENOMIC DNA]</scope>
    <source>
        <strain evidence="14">Daiwa-1</strain>
    </source>
</reference>
<dbReference type="HOGENOM" id="CLU_013402_0_0_1"/>
<reference evidence="14" key="2">
    <citation type="journal article" date="2013" name="Nat. Genet.">
        <title>The draft genomes of soft-shell turtle and green sea turtle yield insights into the development and evolution of the turtle-specific body plan.</title>
        <authorList>
            <person name="Wang Z."/>
            <person name="Pascual-Anaya J."/>
            <person name="Zadissa A."/>
            <person name="Li W."/>
            <person name="Niimura Y."/>
            <person name="Huang Z."/>
            <person name="Li C."/>
            <person name="White S."/>
            <person name="Xiong Z."/>
            <person name="Fang D."/>
            <person name="Wang B."/>
            <person name="Ming Y."/>
            <person name="Chen Y."/>
            <person name="Zheng Y."/>
            <person name="Kuraku S."/>
            <person name="Pignatelli M."/>
            <person name="Herrero J."/>
            <person name="Beal K."/>
            <person name="Nozawa M."/>
            <person name="Li Q."/>
            <person name="Wang J."/>
            <person name="Zhang H."/>
            <person name="Yu L."/>
            <person name="Shigenobu S."/>
            <person name="Wang J."/>
            <person name="Liu J."/>
            <person name="Flicek P."/>
            <person name="Searle S."/>
            <person name="Wang J."/>
            <person name="Kuratani S."/>
            <person name="Yin Y."/>
            <person name="Aken B."/>
            <person name="Zhang G."/>
            <person name="Irie N."/>
        </authorList>
    </citation>
    <scope>NUCLEOTIDE SEQUENCE [LARGE SCALE GENOMIC DNA]</scope>
    <source>
        <strain evidence="14">Daiwa-1</strain>
    </source>
</reference>
<dbReference type="InterPro" id="IPR011989">
    <property type="entry name" value="ARM-like"/>
</dbReference>
<dbReference type="Gene3D" id="1.10.510.10">
    <property type="entry name" value="Transferase(Phosphotransferase) domain 1"/>
    <property type="match status" value="1"/>
</dbReference>
<dbReference type="PROSITE" id="PS50011">
    <property type="entry name" value="PROTEIN_KINASE_DOM"/>
    <property type="match status" value="1"/>
</dbReference>
<dbReference type="SUPFAM" id="SSF56112">
    <property type="entry name" value="Protein kinase-like (PK-like)"/>
    <property type="match status" value="1"/>
</dbReference>
<keyword evidence="2" id="KW-0723">Serine/threonine-protein kinase</keyword>
<dbReference type="InterPro" id="IPR016024">
    <property type="entry name" value="ARM-type_fold"/>
</dbReference>
<dbReference type="eggNOG" id="KOG0589">
    <property type="taxonomic scope" value="Eukaryota"/>
</dbReference>
<keyword evidence="6" id="KW-0067">ATP-binding</keyword>
<dbReference type="FunFam" id="1.25.10.10:FF:000579">
    <property type="entry name" value="Serine/threonine kinase like domain containing 1"/>
    <property type="match status" value="1"/>
</dbReference>
<proteinExistence type="predicted"/>
<dbReference type="PANTHER" id="PTHR24363:SF0">
    <property type="entry name" value="SERINE_THREONINE KINASE LIKE DOMAIN CONTAINING 1"/>
    <property type="match status" value="1"/>
</dbReference>
<evidence type="ECO:0000256" key="1">
    <source>
        <dbReference type="ARBA" id="ARBA00012513"/>
    </source>
</evidence>
<organism evidence="13 14">
    <name type="scientific">Pelodiscus sinensis</name>
    <name type="common">Chinese softshell turtle</name>
    <name type="synonym">Trionyx sinensis</name>
    <dbReference type="NCBI Taxonomy" id="13735"/>
    <lineage>
        <taxon>Eukaryota</taxon>
        <taxon>Metazoa</taxon>
        <taxon>Chordata</taxon>
        <taxon>Craniata</taxon>
        <taxon>Vertebrata</taxon>
        <taxon>Euteleostomi</taxon>
        <taxon>Archelosauria</taxon>
        <taxon>Testudinata</taxon>
        <taxon>Testudines</taxon>
        <taxon>Cryptodira</taxon>
        <taxon>Trionychia</taxon>
        <taxon>Trionychidae</taxon>
        <taxon>Pelodiscus</taxon>
    </lineage>
</organism>
<evidence type="ECO:0000256" key="5">
    <source>
        <dbReference type="ARBA" id="ARBA00022777"/>
    </source>
</evidence>
<dbReference type="PANTHER" id="PTHR24363">
    <property type="entry name" value="SERINE/THREONINE PROTEIN KINASE"/>
    <property type="match status" value="1"/>
</dbReference>
<evidence type="ECO:0000259" key="12">
    <source>
        <dbReference type="PROSITE" id="PS50011"/>
    </source>
</evidence>
<dbReference type="Proteomes" id="UP000007267">
    <property type="component" value="Unassembled WGS sequence"/>
</dbReference>
<dbReference type="Gene3D" id="3.30.200.20">
    <property type="entry name" value="Phosphorylase Kinase, domain 1"/>
    <property type="match status" value="1"/>
</dbReference>
<dbReference type="GO" id="GO:0005524">
    <property type="term" value="F:ATP binding"/>
    <property type="evidence" value="ECO:0007669"/>
    <property type="project" value="UniProtKB-KW"/>
</dbReference>
<sequence length="647" mass="72520">SGSEVFLSPLPPTGALGTMLVVELKTQKEGPGKKYALKQVECIDEQQANDALKEAMDLLELQHSNICIYKEMFITWDNKISSLFLCLVMQHSNQGDLSSLIGEKRKKREKVEDRVIQRFLGQMVDALFYIHKQNIFHRNLKPTNILLTGEVSFMLCDFSVDTLMTDEMKWKIRVEEADPDSKSWMSPEALCFSFSEKSDIWSLGCILLDMVTCFFLKEKDIISLLRDIRKDTNSLEKVLTLMQKGNKDTLPLSPILLMMLQIQPTVRPSAKDLLGIPYVMECLGIAGSSLSKQEKTVPSAILDVLLEGGIGSVLEFMQTYWDIQKAQAKAIKRLASLVGDENGVALIYLLELLDPITCAMRNHINSPELQLDGCRLLLDIIGQVLQQNTDVELLVGEEVIISLLKTMRTYSENEELLSIICTLLMMISASEMPAEALRKAGVITDVLSIISTFPHNREICLSCSGILWSLAVNESNIGQATLKNAVQIISGVLQEHYENGEVVESACSALWVLILQGCLTENQYEPTTLLLLDALRMNPERPVLVKNACLALASLLRISELPAFRFIVTDTKGSGISMIKDVYHFHADDPEVVENICMLINEMAQYDDIVLEMISQNMKELLTEMKVKFTSSMEIMTFVDSALLKLQ</sequence>
<dbReference type="InterPro" id="IPR011009">
    <property type="entry name" value="Kinase-like_dom_sf"/>
</dbReference>
<evidence type="ECO:0000256" key="7">
    <source>
        <dbReference type="ARBA" id="ARBA00047899"/>
    </source>
</evidence>
<dbReference type="FunFam" id="1.10.510.10:FF:001115">
    <property type="entry name" value="Serine/threonine kinase like domain containing 1"/>
    <property type="match status" value="1"/>
</dbReference>
<evidence type="ECO:0000313" key="14">
    <source>
        <dbReference type="Proteomes" id="UP000007267"/>
    </source>
</evidence>
<accession>K7GDX8</accession>
<evidence type="ECO:0000256" key="10">
    <source>
        <dbReference type="ARBA" id="ARBA00079669"/>
    </source>
</evidence>
<evidence type="ECO:0000256" key="9">
    <source>
        <dbReference type="ARBA" id="ARBA00072818"/>
    </source>
</evidence>
<dbReference type="EMBL" id="AGCU01091792">
    <property type="status" value="NOT_ANNOTATED_CDS"/>
    <property type="molecule type" value="Genomic_DNA"/>
</dbReference>
<comment type="catalytic activity">
    <reaction evidence="8">
        <text>L-seryl-[protein] + ATP = O-phospho-L-seryl-[protein] + ADP + H(+)</text>
        <dbReference type="Rhea" id="RHEA:17989"/>
        <dbReference type="Rhea" id="RHEA-COMP:9863"/>
        <dbReference type="Rhea" id="RHEA-COMP:11604"/>
        <dbReference type="ChEBI" id="CHEBI:15378"/>
        <dbReference type="ChEBI" id="CHEBI:29999"/>
        <dbReference type="ChEBI" id="CHEBI:30616"/>
        <dbReference type="ChEBI" id="CHEBI:83421"/>
        <dbReference type="ChEBI" id="CHEBI:456216"/>
        <dbReference type="EC" id="2.7.11.1"/>
    </reaction>
</comment>
<evidence type="ECO:0000256" key="3">
    <source>
        <dbReference type="ARBA" id="ARBA00022679"/>
    </source>
</evidence>
<reference evidence="13" key="3">
    <citation type="submission" date="2025-08" db="UniProtKB">
        <authorList>
            <consortium name="Ensembl"/>
        </authorList>
    </citation>
    <scope>IDENTIFICATION</scope>
</reference>
<dbReference type="EC" id="2.7.11.1" evidence="1"/>
<dbReference type="InterPro" id="IPR000719">
    <property type="entry name" value="Prot_kinase_dom"/>
</dbReference>
<evidence type="ECO:0000256" key="2">
    <source>
        <dbReference type="ARBA" id="ARBA00022527"/>
    </source>
</evidence>
<reference evidence="13" key="4">
    <citation type="submission" date="2025-09" db="UniProtKB">
        <authorList>
            <consortium name="Ensembl"/>
        </authorList>
    </citation>
    <scope>IDENTIFICATION</scope>
</reference>
<gene>
    <name evidence="13" type="primary">STKLD1</name>
</gene>
<keyword evidence="14" id="KW-1185">Reference proteome</keyword>
<evidence type="ECO:0000256" key="6">
    <source>
        <dbReference type="ARBA" id="ARBA00022840"/>
    </source>
</evidence>
<dbReference type="Pfam" id="PF00069">
    <property type="entry name" value="Pkinase"/>
    <property type="match status" value="1"/>
</dbReference>
<dbReference type="EMBL" id="AGCU01091790">
    <property type="status" value="NOT_ANNOTATED_CDS"/>
    <property type="molecule type" value="Genomic_DNA"/>
</dbReference>
<dbReference type="EMBL" id="AGCU01091791">
    <property type="status" value="NOT_ANNOTATED_CDS"/>
    <property type="molecule type" value="Genomic_DNA"/>
</dbReference>
<keyword evidence="5" id="KW-0418">Kinase</keyword>